<accession>X1GSY6</accession>
<organism evidence="1">
    <name type="scientific">marine sediment metagenome</name>
    <dbReference type="NCBI Taxonomy" id="412755"/>
    <lineage>
        <taxon>unclassified sequences</taxon>
        <taxon>metagenomes</taxon>
        <taxon>ecological metagenomes</taxon>
    </lineage>
</organism>
<dbReference type="EMBL" id="BARU01009369">
    <property type="protein sequence ID" value="GAH36123.1"/>
    <property type="molecule type" value="Genomic_DNA"/>
</dbReference>
<protein>
    <submittedName>
        <fullName evidence="1">Uncharacterized protein</fullName>
    </submittedName>
</protein>
<dbReference type="AlphaFoldDB" id="X1GSY6"/>
<name>X1GSY6_9ZZZZ</name>
<proteinExistence type="predicted"/>
<sequence>TDTRPGYNRRNGRMLLEAQDRQKANQGAGLERIRDKSEPWRLILIERPQIRRSSYFDKPGPVP</sequence>
<reference evidence="1" key="1">
    <citation type="journal article" date="2014" name="Front. Microbiol.">
        <title>High frequency of phylogenetically diverse reductive dehalogenase-homologous genes in deep subseafloor sedimentary metagenomes.</title>
        <authorList>
            <person name="Kawai M."/>
            <person name="Futagami T."/>
            <person name="Toyoda A."/>
            <person name="Takaki Y."/>
            <person name="Nishi S."/>
            <person name="Hori S."/>
            <person name="Arai W."/>
            <person name="Tsubouchi T."/>
            <person name="Morono Y."/>
            <person name="Uchiyama I."/>
            <person name="Ito T."/>
            <person name="Fujiyama A."/>
            <person name="Inagaki F."/>
            <person name="Takami H."/>
        </authorList>
    </citation>
    <scope>NUCLEOTIDE SEQUENCE</scope>
    <source>
        <strain evidence="1">Expedition CK06-06</strain>
    </source>
</reference>
<feature type="non-terminal residue" evidence="1">
    <location>
        <position position="1"/>
    </location>
</feature>
<gene>
    <name evidence="1" type="ORF">S03H2_18094</name>
</gene>
<evidence type="ECO:0000313" key="1">
    <source>
        <dbReference type="EMBL" id="GAH36123.1"/>
    </source>
</evidence>
<comment type="caution">
    <text evidence="1">The sequence shown here is derived from an EMBL/GenBank/DDBJ whole genome shotgun (WGS) entry which is preliminary data.</text>
</comment>